<sequence>MGDNGVVTEHLDVLVVGAGLSGIGAGYRLQTMTPNRTYAILESRDSLGGTWDLFRYPGVRSDSDMMTLGFPFEPWNEPDAIADGGKILDYLRETARKYGIDQRIRFGHKVVGASWSTPDARWTVTVEHGAERLELTCSFLYLCSGYYDYERGHEPDFPGRDSFEGRVVHPQFWPGDLDVAGQKVVVIGSGATAVTLVPALADRGADVTMLQRTPTWITSLPRRDRVRDIVQRALPVGAGGTVVRYKNVLTTMAFYELTRRRPKVARSLLSKGATRSLGSATMVADHFTPTYDPWDQRLCLVPDGDLFEALRSGRAHVVTDTIETFTPHGIRLASGRELDADVIVTATGLRIKLAGGIDIVVDGERRATRDLTVYRGTMFVDVPNLAISVGYVNASWTLRSDLASRHLCRLLTHMEHHGWRIAVPRAPEGMAARPLLPLDSGYVRRAGDELPHQGDTAPWLMRQNYLLDRRDMLRGDITEAMSFSR</sequence>
<comment type="similarity">
    <text evidence="2">Belongs to the FAD-binding monooxygenase family.</text>
</comment>
<dbReference type="InterPro" id="IPR036188">
    <property type="entry name" value="FAD/NAD-bd_sf"/>
</dbReference>
<dbReference type="SUPFAM" id="SSF51905">
    <property type="entry name" value="FAD/NAD(P)-binding domain"/>
    <property type="match status" value="1"/>
</dbReference>
<organism evidence="8 9">
    <name type="scientific">Humibacillus xanthopallidus</name>
    <dbReference type="NCBI Taxonomy" id="412689"/>
    <lineage>
        <taxon>Bacteria</taxon>
        <taxon>Bacillati</taxon>
        <taxon>Actinomycetota</taxon>
        <taxon>Actinomycetes</taxon>
        <taxon>Micrococcales</taxon>
        <taxon>Intrasporangiaceae</taxon>
        <taxon>Humibacillus</taxon>
    </lineage>
</organism>
<keyword evidence="5" id="KW-0521">NADP</keyword>
<keyword evidence="7" id="KW-0503">Monooxygenase</keyword>
<dbReference type="GO" id="GO:0004497">
    <property type="term" value="F:monooxygenase activity"/>
    <property type="evidence" value="ECO:0007669"/>
    <property type="project" value="UniProtKB-KW"/>
</dbReference>
<keyword evidence="6" id="KW-0560">Oxidoreductase</keyword>
<evidence type="ECO:0000256" key="6">
    <source>
        <dbReference type="ARBA" id="ARBA00023002"/>
    </source>
</evidence>
<name>A0A543HGD8_9MICO</name>
<evidence type="ECO:0000313" key="9">
    <source>
        <dbReference type="Proteomes" id="UP000316747"/>
    </source>
</evidence>
<keyword evidence="3" id="KW-0285">Flavoprotein</keyword>
<dbReference type="InterPro" id="IPR051820">
    <property type="entry name" value="FAD-binding_MO"/>
</dbReference>
<comment type="caution">
    <text evidence="8">The sequence shown here is derived from an EMBL/GenBank/DDBJ whole genome shotgun (WGS) entry which is preliminary data.</text>
</comment>
<reference evidence="8 9" key="1">
    <citation type="submission" date="2019-06" db="EMBL/GenBank/DDBJ databases">
        <title>Genome sequencing of plant associated microbes to promote plant fitness in Sorghum bicolor and Oryza sativa.</title>
        <authorList>
            <person name="Coleman-Derr D."/>
        </authorList>
    </citation>
    <scope>NUCLEOTIDE SEQUENCE [LARGE SCALE GENOMIC DNA]</scope>
    <source>
        <strain evidence="8 9">KV-663</strain>
    </source>
</reference>
<dbReference type="PANTHER" id="PTHR43872">
    <property type="entry name" value="MONOOXYGENASE, PUTATIVE (AFU_ORTHOLOGUE AFUA_8G02570)-RELATED"/>
    <property type="match status" value="1"/>
</dbReference>
<keyword evidence="4" id="KW-0274">FAD</keyword>
<evidence type="ECO:0000256" key="4">
    <source>
        <dbReference type="ARBA" id="ARBA00022827"/>
    </source>
</evidence>
<evidence type="ECO:0000256" key="7">
    <source>
        <dbReference type="ARBA" id="ARBA00023033"/>
    </source>
</evidence>
<accession>A0A543HGD8</accession>
<protein>
    <submittedName>
        <fullName evidence="8">Cation diffusion facilitator CzcD-associated flavoprotein CzcO</fullName>
    </submittedName>
</protein>
<dbReference type="FunFam" id="3.50.50.60:FF:000228">
    <property type="entry name" value="FAD-containing monooxygenase EthA"/>
    <property type="match status" value="1"/>
</dbReference>
<evidence type="ECO:0000313" key="8">
    <source>
        <dbReference type="EMBL" id="TQM57401.1"/>
    </source>
</evidence>
<dbReference type="AlphaFoldDB" id="A0A543HGD8"/>
<evidence type="ECO:0000256" key="5">
    <source>
        <dbReference type="ARBA" id="ARBA00022857"/>
    </source>
</evidence>
<dbReference type="Proteomes" id="UP000316747">
    <property type="component" value="Unassembled WGS sequence"/>
</dbReference>
<comment type="cofactor">
    <cofactor evidence="1">
        <name>FAD</name>
        <dbReference type="ChEBI" id="CHEBI:57692"/>
    </cofactor>
</comment>
<evidence type="ECO:0000256" key="2">
    <source>
        <dbReference type="ARBA" id="ARBA00010139"/>
    </source>
</evidence>
<keyword evidence="9" id="KW-1185">Reference proteome</keyword>
<dbReference type="PRINTS" id="PR00411">
    <property type="entry name" value="PNDRDTASEI"/>
</dbReference>
<evidence type="ECO:0000256" key="1">
    <source>
        <dbReference type="ARBA" id="ARBA00001974"/>
    </source>
</evidence>
<gene>
    <name evidence="8" type="ORF">FBY41_4225</name>
</gene>
<dbReference type="PANTHER" id="PTHR43872:SF1">
    <property type="entry name" value="MONOOXYGENASE, PUTATIVE (AFU_ORTHOLOGUE AFUA_8G02570)-RELATED"/>
    <property type="match status" value="1"/>
</dbReference>
<dbReference type="Gene3D" id="3.50.50.60">
    <property type="entry name" value="FAD/NAD(P)-binding domain"/>
    <property type="match status" value="2"/>
</dbReference>
<proteinExistence type="inferred from homology"/>
<evidence type="ECO:0000256" key="3">
    <source>
        <dbReference type="ARBA" id="ARBA00022630"/>
    </source>
</evidence>
<dbReference type="Pfam" id="PF13738">
    <property type="entry name" value="Pyr_redox_3"/>
    <property type="match status" value="1"/>
</dbReference>
<dbReference type="EMBL" id="VFPM01000004">
    <property type="protein sequence ID" value="TQM57401.1"/>
    <property type="molecule type" value="Genomic_DNA"/>
</dbReference>